<dbReference type="GO" id="GO:0005737">
    <property type="term" value="C:cytoplasm"/>
    <property type="evidence" value="ECO:0007669"/>
    <property type="project" value="UniProtKB-ARBA"/>
</dbReference>
<evidence type="ECO:0000313" key="6">
    <source>
        <dbReference type="Proteomes" id="UP000265160"/>
    </source>
</evidence>
<reference evidence="5" key="3">
    <citation type="submission" date="2025-09" db="UniProtKB">
        <authorList>
            <consortium name="Ensembl"/>
        </authorList>
    </citation>
    <scope>IDENTIFICATION</scope>
</reference>
<dbReference type="SUPFAM" id="SSF49899">
    <property type="entry name" value="Concanavalin A-like lectins/glucanases"/>
    <property type="match status" value="1"/>
</dbReference>
<evidence type="ECO:0000259" key="4">
    <source>
        <dbReference type="PROSITE" id="PS50188"/>
    </source>
</evidence>
<organism evidence="5 6">
    <name type="scientific">Maylandia zebra</name>
    <name type="common">zebra mbuna</name>
    <dbReference type="NCBI Taxonomy" id="106582"/>
    <lineage>
        <taxon>Eukaryota</taxon>
        <taxon>Metazoa</taxon>
        <taxon>Chordata</taxon>
        <taxon>Craniata</taxon>
        <taxon>Vertebrata</taxon>
        <taxon>Euteleostomi</taxon>
        <taxon>Actinopterygii</taxon>
        <taxon>Neopterygii</taxon>
        <taxon>Teleostei</taxon>
        <taxon>Neoteleostei</taxon>
        <taxon>Acanthomorphata</taxon>
        <taxon>Ovalentaria</taxon>
        <taxon>Cichlomorphae</taxon>
        <taxon>Cichliformes</taxon>
        <taxon>Cichlidae</taxon>
        <taxon>African cichlids</taxon>
        <taxon>Pseudocrenilabrinae</taxon>
        <taxon>Haplochromini</taxon>
        <taxon>Maylandia</taxon>
        <taxon>Maylandia zebra complex</taxon>
    </lineage>
</organism>
<dbReference type="OrthoDB" id="8908842at2759"/>
<sequence length="239" mass="26835">MPNTNRIISETRKAEKGKKAKVVKTPTAEKIPGYETNIPEPKCRADLIKYWINLSLDDKTANKMLWITEGGAKVARMTDNLTCPVLDRPERYEYAPQVLCKEGILGSRGYWEMEYSGWVVIGVAYEGAGRRNKDGPCGLGENEESWGLGWSGSSYHAWHNGRITQIVELPRCSTIGVYVDQPVGVIDFYAVEDVIEGGERNGKKEVKLLKQFKSSLKEKMMPGLWVGTNSDCVIKKKEE</sequence>
<evidence type="ECO:0000313" key="5">
    <source>
        <dbReference type="Ensembl" id="ENSMZEP00005016136.1"/>
    </source>
</evidence>
<dbReference type="Gene3D" id="2.60.120.920">
    <property type="match status" value="1"/>
</dbReference>
<protein>
    <submittedName>
        <fullName evidence="5">Stonustoxin subunit beta-like</fullName>
    </submittedName>
</protein>
<dbReference type="PROSITE" id="PS50188">
    <property type="entry name" value="B302_SPRY"/>
    <property type="match status" value="1"/>
</dbReference>
<dbReference type="InterPro" id="IPR043136">
    <property type="entry name" value="B30.2/SPRY_sf"/>
</dbReference>
<dbReference type="KEGG" id="mze:101483456"/>
<name>A0A3P9C2L9_9CICH</name>
<accession>A0A3P9C2L9</accession>
<dbReference type="PRINTS" id="PR01407">
    <property type="entry name" value="BUTYPHLNCDUF"/>
</dbReference>
<dbReference type="InterPro" id="IPR003879">
    <property type="entry name" value="Butyrophylin_SPRY"/>
</dbReference>
<reference evidence="5 6" key="1">
    <citation type="journal article" date="2014" name="Nature">
        <title>The genomic substrate for adaptive radiation in African cichlid fish.</title>
        <authorList>
            <person name="Brawand D."/>
            <person name="Wagner C.E."/>
            <person name="Li Y.I."/>
            <person name="Malinsky M."/>
            <person name="Keller I."/>
            <person name="Fan S."/>
            <person name="Simakov O."/>
            <person name="Ng A.Y."/>
            <person name="Lim Z.W."/>
            <person name="Bezault E."/>
            <person name="Turner-Maier J."/>
            <person name="Johnson J."/>
            <person name="Alcazar R."/>
            <person name="Noh H.J."/>
            <person name="Russell P."/>
            <person name="Aken B."/>
            <person name="Alfoldi J."/>
            <person name="Amemiya C."/>
            <person name="Azzouzi N."/>
            <person name="Baroiller J.F."/>
            <person name="Barloy-Hubler F."/>
            <person name="Berlin A."/>
            <person name="Bloomquist R."/>
            <person name="Carleton K.L."/>
            <person name="Conte M.A."/>
            <person name="D'Cotta H."/>
            <person name="Eshel O."/>
            <person name="Gaffney L."/>
            <person name="Galibert F."/>
            <person name="Gante H.F."/>
            <person name="Gnerre S."/>
            <person name="Greuter L."/>
            <person name="Guyon R."/>
            <person name="Haddad N.S."/>
            <person name="Haerty W."/>
            <person name="Harris R.M."/>
            <person name="Hofmann H.A."/>
            <person name="Hourlier T."/>
            <person name="Hulata G."/>
            <person name="Jaffe D.B."/>
            <person name="Lara M."/>
            <person name="Lee A.P."/>
            <person name="MacCallum I."/>
            <person name="Mwaiko S."/>
            <person name="Nikaido M."/>
            <person name="Nishihara H."/>
            <person name="Ozouf-Costaz C."/>
            <person name="Penman D.J."/>
            <person name="Przybylski D."/>
            <person name="Rakotomanga M."/>
            <person name="Renn S.C.P."/>
            <person name="Ribeiro F.J."/>
            <person name="Ron M."/>
            <person name="Salzburger W."/>
            <person name="Sanchez-Pulido L."/>
            <person name="Santos M.E."/>
            <person name="Searle S."/>
            <person name="Sharpe T."/>
            <person name="Swofford R."/>
            <person name="Tan F.J."/>
            <person name="Williams L."/>
            <person name="Young S."/>
            <person name="Yin S."/>
            <person name="Okada N."/>
            <person name="Kocher T.D."/>
            <person name="Miska E.A."/>
            <person name="Lander E.S."/>
            <person name="Venkatesh B."/>
            <person name="Fernald R.D."/>
            <person name="Meyer A."/>
            <person name="Ponting C.P."/>
            <person name="Streelman J.T."/>
            <person name="Lindblad-Toh K."/>
            <person name="Seehausen O."/>
            <person name="Di Palma F."/>
        </authorList>
    </citation>
    <scope>NUCLEOTIDE SEQUENCE</scope>
</reference>
<dbReference type="GeneID" id="101483456"/>
<evidence type="ECO:0000256" key="2">
    <source>
        <dbReference type="ARBA" id="ARBA00022771"/>
    </source>
</evidence>
<dbReference type="PANTHER" id="PTHR25465:SF80">
    <property type="entry name" value="TRIPARTITE MOTIF-CONTAINING PROTEIN 16-LIKE"/>
    <property type="match status" value="1"/>
</dbReference>
<reference evidence="5" key="2">
    <citation type="submission" date="2025-08" db="UniProtKB">
        <authorList>
            <consortium name="Ensembl"/>
        </authorList>
    </citation>
    <scope>IDENTIFICATION</scope>
</reference>
<evidence type="ECO:0000256" key="1">
    <source>
        <dbReference type="ARBA" id="ARBA00022723"/>
    </source>
</evidence>
<dbReference type="Proteomes" id="UP000265160">
    <property type="component" value="LG8"/>
</dbReference>
<dbReference type="InterPro" id="IPR051051">
    <property type="entry name" value="E3_ubiq-ligase_TRIM/RNF"/>
</dbReference>
<keyword evidence="2" id="KW-0863">Zinc-finger</keyword>
<keyword evidence="3" id="KW-0862">Zinc</keyword>
<dbReference type="InterPro" id="IPR006574">
    <property type="entry name" value="PRY"/>
</dbReference>
<dbReference type="InterPro" id="IPR013320">
    <property type="entry name" value="ConA-like_dom_sf"/>
</dbReference>
<dbReference type="RefSeq" id="XP_004571425.1">
    <property type="nucleotide sequence ID" value="XM_004571368.1"/>
</dbReference>
<evidence type="ECO:0000256" key="3">
    <source>
        <dbReference type="ARBA" id="ARBA00022833"/>
    </source>
</evidence>
<dbReference type="Pfam" id="PF00622">
    <property type="entry name" value="SPRY"/>
    <property type="match status" value="1"/>
</dbReference>
<dbReference type="AlphaFoldDB" id="A0A3P9C2L9"/>
<proteinExistence type="predicted"/>
<dbReference type="InterPro" id="IPR001870">
    <property type="entry name" value="B30.2/SPRY"/>
</dbReference>
<dbReference type="InterPro" id="IPR003877">
    <property type="entry name" value="SPRY_dom"/>
</dbReference>
<feature type="domain" description="B30.2/SPRY" evidence="4">
    <location>
        <begin position="34"/>
        <end position="239"/>
    </location>
</feature>
<dbReference type="PANTHER" id="PTHR25465">
    <property type="entry name" value="B-BOX DOMAIN CONTAINING"/>
    <property type="match status" value="1"/>
</dbReference>
<keyword evidence="6" id="KW-1185">Reference proteome</keyword>
<keyword evidence="1" id="KW-0479">Metal-binding</keyword>
<dbReference type="Pfam" id="PF13765">
    <property type="entry name" value="PRY"/>
    <property type="match status" value="1"/>
</dbReference>
<dbReference type="GeneTree" id="ENSGT00930000151196"/>
<dbReference type="GO" id="GO:0008270">
    <property type="term" value="F:zinc ion binding"/>
    <property type="evidence" value="ECO:0007669"/>
    <property type="project" value="UniProtKB-KW"/>
</dbReference>
<dbReference type="Ensembl" id="ENSMZET00005016651.1">
    <property type="protein sequence ID" value="ENSMZEP00005016136.1"/>
    <property type="gene ID" value="ENSMZEG00005012122.1"/>
</dbReference>